<evidence type="ECO:0000259" key="1">
    <source>
        <dbReference type="PROSITE" id="PS51934"/>
    </source>
</evidence>
<protein>
    <submittedName>
        <fullName evidence="2">LRAT domain</fullName>
    </submittedName>
</protein>
<gene>
    <name evidence="2" type="ORF">RJ641_019636</name>
</gene>
<evidence type="ECO:0000313" key="2">
    <source>
        <dbReference type="EMBL" id="KAK6916775.1"/>
    </source>
</evidence>
<dbReference type="AlphaFoldDB" id="A0AAN8UJM8"/>
<dbReference type="InterPro" id="IPR007053">
    <property type="entry name" value="LRAT_dom"/>
</dbReference>
<dbReference type="Gene3D" id="3.90.1720.10">
    <property type="entry name" value="endopeptidase domain like (from Nostoc punctiforme)"/>
    <property type="match status" value="1"/>
</dbReference>
<dbReference type="Proteomes" id="UP001370490">
    <property type="component" value="Unassembled WGS sequence"/>
</dbReference>
<reference evidence="2 3" key="1">
    <citation type="submission" date="2023-12" db="EMBL/GenBank/DDBJ databases">
        <title>A high-quality genome assembly for Dillenia turbinata (Dilleniales).</title>
        <authorList>
            <person name="Chanderbali A."/>
        </authorList>
    </citation>
    <scope>NUCLEOTIDE SEQUENCE [LARGE SCALE GENOMIC DNA]</scope>
    <source>
        <strain evidence="2">LSX21</strain>
        <tissue evidence="2">Leaf</tissue>
    </source>
</reference>
<dbReference type="PANTHER" id="PTHR46137:SF1">
    <property type="entry name" value="LRAT DOMAIN-CONTAINING PROTEIN"/>
    <property type="match status" value="1"/>
</dbReference>
<accession>A0AAN8UJM8</accession>
<dbReference type="PANTHER" id="PTHR46137">
    <property type="entry name" value="OS05G0310600 PROTEIN"/>
    <property type="match status" value="1"/>
</dbReference>
<dbReference type="PROSITE" id="PS51934">
    <property type="entry name" value="LRAT"/>
    <property type="match status" value="1"/>
</dbReference>
<comment type="caution">
    <text evidence="2">The sequence shown here is derived from an EMBL/GenBank/DDBJ whole genome shotgun (WGS) entry which is preliminary data.</text>
</comment>
<keyword evidence="3" id="KW-1185">Reference proteome</keyword>
<proteinExistence type="predicted"/>
<organism evidence="2 3">
    <name type="scientific">Dillenia turbinata</name>
    <dbReference type="NCBI Taxonomy" id="194707"/>
    <lineage>
        <taxon>Eukaryota</taxon>
        <taxon>Viridiplantae</taxon>
        <taxon>Streptophyta</taxon>
        <taxon>Embryophyta</taxon>
        <taxon>Tracheophyta</taxon>
        <taxon>Spermatophyta</taxon>
        <taxon>Magnoliopsida</taxon>
        <taxon>eudicotyledons</taxon>
        <taxon>Gunneridae</taxon>
        <taxon>Pentapetalae</taxon>
        <taxon>Dilleniales</taxon>
        <taxon>Dilleniaceae</taxon>
        <taxon>Dillenia</taxon>
    </lineage>
</organism>
<name>A0AAN8UJM8_9MAGN</name>
<sequence>MVIHYTRTEPGRREVISTISSTSSHHNSDSNACPKCNYKSDIHRGVVKTCLDCFLSGQNHIYLYKYGVSELQTLSDLNPGGTRVHSRPPSQVVNFASNLLEKSGFGNYNLFLKNCEDFAYYCKTGELGSGQVKLNGAPVKARMGCVPEIDILVRLRYRDDDKTVIALR</sequence>
<dbReference type="EMBL" id="JBAMMX010000024">
    <property type="protein sequence ID" value="KAK6916775.1"/>
    <property type="molecule type" value="Genomic_DNA"/>
</dbReference>
<feature type="domain" description="LRAT" evidence="1">
    <location>
        <begin position="1"/>
        <end position="131"/>
    </location>
</feature>
<dbReference type="Pfam" id="PF04970">
    <property type="entry name" value="LRAT"/>
    <property type="match status" value="1"/>
</dbReference>
<evidence type="ECO:0000313" key="3">
    <source>
        <dbReference type="Proteomes" id="UP001370490"/>
    </source>
</evidence>